<evidence type="ECO:0000259" key="1">
    <source>
        <dbReference type="SMART" id="SM00530"/>
    </source>
</evidence>
<comment type="caution">
    <text evidence="2">The sequence shown here is derived from an EMBL/GenBank/DDBJ whole genome shotgun (WGS) entry which is preliminary data.</text>
</comment>
<dbReference type="SUPFAM" id="SSF47413">
    <property type="entry name" value="lambda repressor-like DNA-binding domains"/>
    <property type="match status" value="1"/>
</dbReference>
<evidence type="ECO:0000313" key="3">
    <source>
        <dbReference type="Proteomes" id="UP000051789"/>
    </source>
</evidence>
<dbReference type="SMART" id="SM00530">
    <property type="entry name" value="HTH_XRE"/>
    <property type="match status" value="1"/>
</dbReference>
<dbReference type="InterPro" id="IPR001387">
    <property type="entry name" value="Cro/C1-type_HTH"/>
</dbReference>
<proteinExistence type="predicted"/>
<dbReference type="InterPro" id="IPR011990">
    <property type="entry name" value="TPR-like_helical_dom_sf"/>
</dbReference>
<feature type="domain" description="HTH cro/C1-type" evidence="1">
    <location>
        <begin position="5"/>
        <end position="59"/>
    </location>
</feature>
<dbReference type="RefSeq" id="WP_054750732.1">
    <property type="nucleotide sequence ID" value="NZ_AYZK01000006.1"/>
</dbReference>
<dbReference type="InterPro" id="IPR053163">
    <property type="entry name" value="HTH-type_regulator_Rgg"/>
</dbReference>
<dbReference type="CDD" id="cd00093">
    <property type="entry name" value="HTH_XRE"/>
    <property type="match status" value="1"/>
</dbReference>
<dbReference type="InterPro" id="IPR010982">
    <property type="entry name" value="Lambda_DNA-bd_dom_sf"/>
</dbReference>
<evidence type="ECO:0000313" key="2">
    <source>
        <dbReference type="EMBL" id="KRM86726.1"/>
    </source>
</evidence>
<organism evidence="2 3">
    <name type="scientific">Lacticaseibacillus thailandensis DSM 22698 = JCM 13996</name>
    <dbReference type="NCBI Taxonomy" id="1423810"/>
    <lineage>
        <taxon>Bacteria</taxon>
        <taxon>Bacillati</taxon>
        <taxon>Bacillota</taxon>
        <taxon>Bacilli</taxon>
        <taxon>Lactobacillales</taxon>
        <taxon>Lactobacillaceae</taxon>
        <taxon>Lacticaseibacillus</taxon>
    </lineage>
</organism>
<dbReference type="Gene3D" id="1.25.40.10">
    <property type="entry name" value="Tetratricopeptide repeat domain"/>
    <property type="match status" value="1"/>
</dbReference>
<dbReference type="PATRIC" id="fig|1423810.4.peg.1825"/>
<accession>A0A0R2CFG3</accession>
<sequence length="307" mass="33745">MMGAEFRRLRRREGASLKDVAGGIVSLGALSKFEGGSADMPINKLVAMLQRMGVSLQEFVSGFDPLVGNRDSLMTVVNALSAQNDVSGLKQLVTRKQARYTRRQTPLDFQQLLIAAGAYFALSQDNRLNATEQLILKDWFGPKVAWSEANVVTFRYACVLLAPTMCAEVANRLFGEIHNMYAVNHSLSIAAWEAVLSADCWLIESGTLALAKQLTKLIQRDVVPANASLVAYRREFITRCLVYRVHPEAAHATGVTGLISFLRMVGSVQLAQSYRKLAQKLCRADLYAEVVPPAPAPDAVSEVHDVY</sequence>
<dbReference type="AlphaFoldDB" id="A0A0R2CFG3"/>
<gene>
    <name evidence="2" type="ORF">FD19_GL001777</name>
</gene>
<dbReference type="PANTHER" id="PTHR37038">
    <property type="entry name" value="TRANSCRIPTIONAL REGULATOR-RELATED"/>
    <property type="match status" value="1"/>
</dbReference>
<keyword evidence="3" id="KW-1185">Reference proteome</keyword>
<dbReference type="Proteomes" id="UP000051789">
    <property type="component" value="Unassembled WGS sequence"/>
</dbReference>
<reference evidence="2 3" key="1">
    <citation type="journal article" date="2015" name="Genome Announc.">
        <title>Expanding the biotechnology potential of lactobacilli through comparative genomics of 213 strains and associated genera.</title>
        <authorList>
            <person name="Sun Z."/>
            <person name="Harris H.M."/>
            <person name="McCann A."/>
            <person name="Guo C."/>
            <person name="Argimon S."/>
            <person name="Zhang W."/>
            <person name="Yang X."/>
            <person name="Jeffery I.B."/>
            <person name="Cooney J.C."/>
            <person name="Kagawa T.F."/>
            <person name="Liu W."/>
            <person name="Song Y."/>
            <person name="Salvetti E."/>
            <person name="Wrobel A."/>
            <person name="Rasinkangas P."/>
            <person name="Parkhill J."/>
            <person name="Rea M.C."/>
            <person name="O'Sullivan O."/>
            <person name="Ritari J."/>
            <person name="Douillard F.P."/>
            <person name="Paul Ross R."/>
            <person name="Yang R."/>
            <person name="Briner A.E."/>
            <person name="Felis G.E."/>
            <person name="de Vos W.M."/>
            <person name="Barrangou R."/>
            <person name="Klaenhammer T.R."/>
            <person name="Caufield P.W."/>
            <person name="Cui Y."/>
            <person name="Zhang H."/>
            <person name="O'Toole P.W."/>
        </authorList>
    </citation>
    <scope>NUCLEOTIDE SEQUENCE [LARGE SCALE GENOMIC DNA]</scope>
    <source>
        <strain evidence="2 3">DSM 22698</strain>
    </source>
</reference>
<dbReference type="EMBL" id="AYZK01000006">
    <property type="protein sequence ID" value="KRM86726.1"/>
    <property type="molecule type" value="Genomic_DNA"/>
</dbReference>
<protein>
    <recommendedName>
        <fullName evidence="1">HTH cro/C1-type domain-containing protein</fullName>
    </recommendedName>
</protein>
<dbReference type="OrthoDB" id="2329819at2"/>
<dbReference type="GO" id="GO:0003677">
    <property type="term" value="F:DNA binding"/>
    <property type="evidence" value="ECO:0007669"/>
    <property type="project" value="InterPro"/>
</dbReference>
<name>A0A0R2CFG3_9LACO</name>
<dbReference type="STRING" id="1423810.FD19_GL001777"/>